<protein>
    <submittedName>
        <fullName evidence="1">Uncharacterized protein</fullName>
    </submittedName>
</protein>
<proteinExistence type="predicted"/>
<dbReference type="AlphaFoldDB" id="Q8G6Y4"/>
<dbReference type="HOGENOM" id="CLU_2258255_0_0_11"/>
<gene>
    <name evidence="1" type="ordered locus">BL0496</name>
</gene>
<evidence type="ECO:0000313" key="1">
    <source>
        <dbReference type="EMBL" id="AAN24325.1"/>
    </source>
</evidence>
<reference evidence="1 2" key="1">
    <citation type="journal article" date="2002" name="Proc. Natl. Acad. Sci. U.S.A.">
        <title>The genome sequence of Bifidobacterium longum reflects its adaptation to the human gastrointestinal tract.</title>
        <authorList>
            <person name="Schell M.A."/>
            <person name="Karmirantzou M."/>
            <person name="Snel B."/>
            <person name="Vilanova D."/>
            <person name="Berger B."/>
            <person name="Pessi G."/>
            <person name="Zwahlen M.C."/>
            <person name="Desiere F."/>
            <person name="Bork P."/>
            <person name="Delley M."/>
            <person name="Pridmore R.D."/>
            <person name="Arigoni F."/>
        </authorList>
    </citation>
    <scope>NUCLEOTIDE SEQUENCE [LARGE SCALE GENOMIC DNA]</scope>
    <source>
        <strain evidence="2">NCC 2705</strain>
    </source>
</reference>
<keyword evidence="2" id="KW-1185">Reference proteome</keyword>
<organism evidence="1 2">
    <name type="scientific">Bifidobacterium longum (strain NCC 2705)</name>
    <dbReference type="NCBI Taxonomy" id="206672"/>
    <lineage>
        <taxon>Bacteria</taxon>
        <taxon>Bacillati</taxon>
        <taxon>Actinomycetota</taxon>
        <taxon>Actinomycetes</taxon>
        <taxon>Bifidobacteriales</taxon>
        <taxon>Bifidobacteriaceae</taxon>
        <taxon>Bifidobacterium</taxon>
    </lineage>
</organism>
<dbReference type="EMBL" id="AE014295">
    <property type="protein sequence ID" value="AAN24325.1"/>
    <property type="molecule type" value="Genomic_DNA"/>
</dbReference>
<sequence length="103" mass="12025">MRKLDHSNCGSWTIFVVEVGPFLLGKLDTRLRTRLFLFCSNSATNTMGVITAYRQTLFLDLKREMPRQCHLFSDHTSQFGTQRRIRDPRILCNRAFDVRQSGE</sequence>
<dbReference type="Proteomes" id="UP000000439">
    <property type="component" value="Chromosome"/>
</dbReference>
<name>Q8G6Y4_BIFLO</name>
<evidence type="ECO:0000313" key="2">
    <source>
        <dbReference type="Proteomes" id="UP000000439"/>
    </source>
</evidence>
<dbReference type="EnsemblBacteria" id="AAN24325">
    <property type="protein sequence ID" value="AAN24325"/>
    <property type="gene ID" value="BL0496"/>
</dbReference>
<dbReference type="STRING" id="206672.BL0496"/>
<dbReference type="KEGG" id="blo:BL0496"/>
<accession>Q8G6Y4</accession>